<evidence type="ECO:0000313" key="7">
    <source>
        <dbReference type="EMBL" id="AYV87825.1"/>
    </source>
</evidence>
<accession>A0A3G5AKK7</accession>
<dbReference type="PROSITE" id="PS50262">
    <property type="entry name" value="G_PROTEIN_RECEP_F1_2"/>
    <property type="match status" value="1"/>
</dbReference>
<keyword evidence="4 5" id="KW-0472">Membrane</keyword>
<evidence type="ECO:0000256" key="5">
    <source>
        <dbReference type="SAM" id="Phobius"/>
    </source>
</evidence>
<evidence type="ECO:0000256" key="1">
    <source>
        <dbReference type="ARBA" id="ARBA00004370"/>
    </source>
</evidence>
<name>A0A3G5AKK7_9CAUD</name>
<comment type="subcellular location">
    <subcellularLocation>
        <location evidence="1">Membrane</location>
    </subcellularLocation>
</comment>
<keyword evidence="3 5" id="KW-1133">Transmembrane helix</keyword>
<feature type="domain" description="G-protein coupled receptors family 1 profile" evidence="6">
    <location>
        <begin position="1"/>
        <end position="27"/>
    </location>
</feature>
<dbReference type="InterPro" id="IPR017452">
    <property type="entry name" value="GPCR_Rhodpsn_7TM"/>
</dbReference>
<keyword evidence="8" id="KW-1185">Reference proteome</keyword>
<sequence>MNFILYVLPYIIVCFIFYILILRSLRS</sequence>
<dbReference type="EMBL" id="MH817022">
    <property type="protein sequence ID" value="AYV87825.1"/>
    <property type="molecule type" value="Genomic_DNA"/>
</dbReference>
<organism evidence="7 8">
    <name type="scientific">Bacillus phage vB_BthP-Goe4</name>
    <dbReference type="NCBI Taxonomy" id="2315470"/>
    <lineage>
        <taxon>Viruses</taxon>
        <taxon>Duplodnaviria</taxon>
        <taxon>Heunggongvirae</taxon>
        <taxon>Uroviricota</taxon>
        <taxon>Caudoviricetes</taxon>
        <taxon>Salasmaviridae</taxon>
        <taxon>Northropvirinae</taxon>
        <taxon>Claudivirus</taxon>
        <taxon>Claudivirus Goe4</taxon>
    </lineage>
</organism>
<dbReference type="GO" id="GO:0016020">
    <property type="term" value="C:membrane"/>
    <property type="evidence" value="ECO:0007669"/>
    <property type="project" value="UniProtKB-SubCell"/>
</dbReference>
<evidence type="ECO:0000313" key="8">
    <source>
        <dbReference type="Proteomes" id="UP000274079"/>
    </source>
</evidence>
<keyword evidence="2 5" id="KW-0812">Transmembrane</keyword>
<evidence type="ECO:0000256" key="2">
    <source>
        <dbReference type="ARBA" id="ARBA00022692"/>
    </source>
</evidence>
<proteinExistence type="predicted"/>
<gene>
    <name evidence="7" type="ORF">Goe4_c00232</name>
</gene>
<dbReference type="Proteomes" id="UP000274079">
    <property type="component" value="Segment"/>
</dbReference>
<feature type="transmembrane region" description="Helical" evidence="5">
    <location>
        <begin position="6"/>
        <end position="25"/>
    </location>
</feature>
<reference evidence="7 8" key="1">
    <citation type="journal article" date="2018" name="Viruses">
        <title>Genomic Analysis of the Recent Viral Isolate vB_BthP-Goe4 Reveals Increased Diversity of #29-Like Phages.</title>
        <authorList>
            <person name="Schilling T."/>
            <person name="Hoppert M."/>
            <person name="Hertel R."/>
        </authorList>
    </citation>
    <scope>NUCLEOTIDE SEQUENCE [LARGE SCALE GENOMIC DNA]</scope>
    <source>
        <strain evidence="7 8">Goe4</strain>
    </source>
</reference>
<evidence type="ECO:0000259" key="6">
    <source>
        <dbReference type="PROSITE" id="PS50262"/>
    </source>
</evidence>
<evidence type="ECO:0000256" key="4">
    <source>
        <dbReference type="ARBA" id="ARBA00023136"/>
    </source>
</evidence>
<evidence type="ECO:0000256" key="3">
    <source>
        <dbReference type="ARBA" id="ARBA00022989"/>
    </source>
</evidence>
<protein>
    <recommendedName>
        <fullName evidence="6">G-protein coupled receptors family 1 profile domain-containing protein</fullName>
    </recommendedName>
</protein>